<dbReference type="InterPro" id="IPR049177">
    <property type="entry name" value="MgtC_SapB_SrpB_YhiD_N"/>
</dbReference>
<name>A0A4R2KYX7_9GAMM</name>
<evidence type="ECO:0000259" key="3">
    <source>
        <dbReference type="Pfam" id="PF13194"/>
    </source>
</evidence>
<feature type="transmembrane region" description="Helical" evidence="1">
    <location>
        <begin position="311"/>
        <end position="328"/>
    </location>
</feature>
<dbReference type="Pfam" id="PF13194">
    <property type="entry name" value="DUF4010"/>
    <property type="match status" value="1"/>
</dbReference>
<sequence>MMAMEFFQTESMGLAIALVIGLLLGAERGWTHRDIREGGRMAGLRTFGVIGLLGGVCGLLAARFGGTVFGLAFLALAVMLLAAHFLESHEDSDHGVTSVAAALLVFALGGLSAAGDPGLAAAAAVVAALLLSYKTLLHGWLGRLQRVELRAVLKLLLISVVVLPLLPDRGYGPWQALNPHAIWWMVVLIASISSAGYFAVQIGGPRHGTLFTGMFGGLASSTAVTLQFARAGRREPDTAKLLATAILLACGTMFPRMLVVASVLNPALLQPLLLPALVMAVVVYLPALWFWRETRREAVAMASPLKNPFELGPALAFGALLALVMLLGEALRHLFGDAGLLALAAASGITDVDAITLSLSRMSLKDVALPVAVLGIVTAAAANTLTKAVMAAVIGGRAVGVRVAGVLVASALSGLAVAIPALA</sequence>
<dbReference type="EMBL" id="SLWX01000001">
    <property type="protein sequence ID" value="TCO78372.1"/>
    <property type="molecule type" value="Genomic_DNA"/>
</dbReference>
<evidence type="ECO:0000256" key="1">
    <source>
        <dbReference type="SAM" id="Phobius"/>
    </source>
</evidence>
<keyword evidence="1" id="KW-0472">Membrane</keyword>
<organism evidence="4 5">
    <name type="scientific">Chromatocurvus halotolerans</name>
    <dbReference type="NCBI Taxonomy" id="1132028"/>
    <lineage>
        <taxon>Bacteria</taxon>
        <taxon>Pseudomonadati</taxon>
        <taxon>Pseudomonadota</taxon>
        <taxon>Gammaproteobacteria</taxon>
        <taxon>Cellvibrionales</taxon>
        <taxon>Halieaceae</taxon>
        <taxon>Chromatocurvus</taxon>
    </lineage>
</organism>
<dbReference type="PANTHER" id="PTHR39084">
    <property type="entry name" value="MEMBRANE PROTEIN-RELATED"/>
    <property type="match status" value="1"/>
</dbReference>
<proteinExistence type="predicted"/>
<feature type="transmembrane region" description="Helical" evidence="1">
    <location>
        <begin position="209"/>
        <end position="229"/>
    </location>
</feature>
<keyword evidence="5" id="KW-1185">Reference proteome</keyword>
<evidence type="ECO:0000313" key="4">
    <source>
        <dbReference type="EMBL" id="TCO78372.1"/>
    </source>
</evidence>
<dbReference type="AlphaFoldDB" id="A0A4R2KYX7"/>
<feature type="transmembrane region" description="Helical" evidence="1">
    <location>
        <begin position="340"/>
        <end position="359"/>
    </location>
</feature>
<evidence type="ECO:0000313" key="5">
    <source>
        <dbReference type="Proteomes" id="UP000294980"/>
    </source>
</evidence>
<keyword evidence="1" id="KW-0812">Transmembrane</keyword>
<dbReference type="InterPro" id="IPR025105">
    <property type="entry name" value="DUF4010"/>
</dbReference>
<feature type="transmembrane region" description="Helical" evidence="1">
    <location>
        <begin position="119"/>
        <end position="137"/>
    </location>
</feature>
<feature type="domain" description="MgtC/SapB/SrpB/YhiD N-terminal" evidence="2">
    <location>
        <begin position="14"/>
        <end position="138"/>
    </location>
</feature>
<feature type="transmembrane region" description="Helical" evidence="1">
    <location>
        <begin position="401"/>
        <end position="422"/>
    </location>
</feature>
<feature type="transmembrane region" description="Helical" evidence="1">
    <location>
        <begin position="181"/>
        <end position="200"/>
    </location>
</feature>
<accession>A0A4R2KYX7</accession>
<feature type="transmembrane region" description="Helical" evidence="1">
    <location>
        <begin position="272"/>
        <end position="291"/>
    </location>
</feature>
<dbReference type="PANTHER" id="PTHR39084:SF1">
    <property type="entry name" value="DUF4010 DOMAIN-CONTAINING PROTEIN"/>
    <property type="match status" value="1"/>
</dbReference>
<feature type="domain" description="DUF4010" evidence="3">
    <location>
        <begin position="187"/>
        <end position="395"/>
    </location>
</feature>
<dbReference type="Pfam" id="PF02308">
    <property type="entry name" value="MgtC"/>
    <property type="match status" value="1"/>
</dbReference>
<feature type="transmembrane region" description="Helical" evidence="1">
    <location>
        <begin position="371"/>
        <end position="394"/>
    </location>
</feature>
<protein>
    <submittedName>
        <fullName evidence="4">Uncharacterized membrane protein (DUF4010 family)</fullName>
    </submittedName>
</protein>
<gene>
    <name evidence="4" type="ORF">EV688_101188</name>
</gene>
<keyword evidence="1" id="KW-1133">Transmembrane helix</keyword>
<reference evidence="4 5" key="1">
    <citation type="submission" date="2019-03" db="EMBL/GenBank/DDBJ databases">
        <title>Genomic Encyclopedia of Type Strains, Phase IV (KMG-IV): sequencing the most valuable type-strain genomes for metagenomic binning, comparative biology and taxonomic classification.</title>
        <authorList>
            <person name="Goeker M."/>
        </authorList>
    </citation>
    <scope>NUCLEOTIDE SEQUENCE [LARGE SCALE GENOMIC DNA]</scope>
    <source>
        <strain evidence="4 5">DSM 23344</strain>
    </source>
</reference>
<feature type="transmembrane region" description="Helical" evidence="1">
    <location>
        <begin position="12"/>
        <end position="30"/>
    </location>
</feature>
<evidence type="ECO:0000259" key="2">
    <source>
        <dbReference type="Pfam" id="PF02308"/>
    </source>
</evidence>
<comment type="caution">
    <text evidence="4">The sequence shown here is derived from an EMBL/GenBank/DDBJ whole genome shotgun (WGS) entry which is preliminary data.</text>
</comment>
<dbReference type="Proteomes" id="UP000294980">
    <property type="component" value="Unassembled WGS sequence"/>
</dbReference>
<feature type="transmembrane region" description="Helical" evidence="1">
    <location>
        <begin position="149"/>
        <end position="166"/>
    </location>
</feature>
<feature type="transmembrane region" description="Helical" evidence="1">
    <location>
        <begin position="42"/>
        <end position="62"/>
    </location>
</feature>
<feature type="transmembrane region" description="Helical" evidence="1">
    <location>
        <begin position="241"/>
        <end position="260"/>
    </location>
</feature>
<feature type="transmembrane region" description="Helical" evidence="1">
    <location>
        <begin position="68"/>
        <end position="86"/>
    </location>
</feature>